<dbReference type="PANTHER" id="PTHR35908">
    <property type="entry name" value="HYPOTHETICAL FUSION PROTEIN"/>
    <property type="match status" value="1"/>
</dbReference>
<evidence type="ECO:0000259" key="1">
    <source>
        <dbReference type="Pfam" id="PF18029"/>
    </source>
</evidence>
<evidence type="ECO:0000313" key="2">
    <source>
        <dbReference type="EMBL" id="MFC5287706.1"/>
    </source>
</evidence>
<gene>
    <name evidence="2" type="ORF">ACFPM7_11655</name>
</gene>
<dbReference type="RefSeq" id="WP_378246920.1">
    <property type="nucleotide sequence ID" value="NZ_JBHSKF010000004.1"/>
</dbReference>
<dbReference type="InterPro" id="IPR041581">
    <property type="entry name" value="Glyoxalase_6"/>
</dbReference>
<proteinExistence type="predicted"/>
<name>A0ABW0EP76_9PSEU</name>
<feature type="domain" description="Glyoxalase-like" evidence="1">
    <location>
        <begin position="7"/>
        <end position="114"/>
    </location>
</feature>
<organism evidence="2 3">
    <name type="scientific">Actinokineospora guangxiensis</name>
    <dbReference type="NCBI Taxonomy" id="1490288"/>
    <lineage>
        <taxon>Bacteria</taxon>
        <taxon>Bacillati</taxon>
        <taxon>Actinomycetota</taxon>
        <taxon>Actinomycetes</taxon>
        <taxon>Pseudonocardiales</taxon>
        <taxon>Pseudonocardiaceae</taxon>
        <taxon>Actinokineospora</taxon>
    </lineage>
</organism>
<dbReference type="EMBL" id="JBHSKF010000004">
    <property type="protein sequence ID" value="MFC5287706.1"/>
    <property type="molecule type" value="Genomic_DNA"/>
</dbReference>
<evidence type="ECO:0000313" key="3">
    <source>
        <dbReference type="Proteomes" id="UP001596157"/>
    </source>
</evidence>
<dbReference type="PANTHER" id="PTHR35908:SF1">
    <property type="entry name" value="CONSERVED PROTEIN"/>
    <property type="match status" value="1"/>
</dbReference>
<dbReference type="Pfam" id="PF18029">
    <property type="entry name" value="Glyoxalase_6"/>
    <property type="match status" value="2"/>
</dbReference>
<dbReference type="Gene3D" id="3.10.180.10">
    <property type="entry name" value="2,3-Dihydroxybiphenyl 1,2-Dioxygenase, domain 1"/>
    <property type="match status" value="2"/>
</dbReference>
<dbReference type="Proteomes" id="UP001596157">
    <property type="component" value="Unassembled WGS sequence"/>
</dbReference>
<accession>A0ABW0EP76</accession>
<protein>
    <submittedName>
        <fullName evidence="2">VOC family protein</fullName>
    </submittedName>
</protein>
<dbReference type="InterPro" id="IPR029068">
    <property type="entry name" value="Glyas_Bleomycin-R_OHBP_Dase"/>
</dbReference>
<reference evidence="3" key="1">
    <citation type="journal article" date="2019" name="Int. J. Syst. Evol. Microbiol.">
        <title>The Global Catalogue of Microorganisms (GCM) 10K type strain sequencing project: providing services to taxonomists for standard genome sequencing and annotation.</title>
        <authorList>
            <consortium name="The Broad Institute Genomics Platform"/>
            <consortium name="The Broad Institute Genome Sequencing Center for Infectious Disease"/>
            <person name="Wu L."/>
            <person name="Ma J."/>
        </authorList>
    </citation>
    <scope>NUCLEOTIDE SEQUENCE [LARGE SCALE GENOMIC DNA]</scope>
    <source>
        <strain evidence="3">CCUG 59778</strain>
    </source>
</reference>
<comment type="caution">
    <text evidence="2">The sequence shown here is derived from an EMBL/GenBank/DDBJ whole genome shotgun (WGS) entry which is preliminary data.</text>
</comment>
<keyword evidence="3" id="KW-1185">Reference proteome</keyword>
<dbReference type="SUPFAM" id="SSF54593">
    <property type="entry name" value="Glyoxalase/Bleomycin resistance protein/Dihydroxybiphenyl dioxygenase"/>
    <property type="match status" value="2"/>
</dbReference>
<sequence>MATRLVSVVIDARDIRRQADFWSALLGWPFTSIDADEADVEPPGGPVDLVFVPVPEPKAAKNRLHLDLSSSSLEDQAAIVARAEALGARRIDVGQRDVPWIVLADPEGNEFCVLEPRPEYTDSGPLAAIVVDTTDVTASAAFWTAAAGWDLARSADAFASLRHPEKRGPWLEFLPASPKTVKNRVHLDVAPFPDSTTEAESNRLHTLGATPVDIGQHDVSWTVLTDPQGSEFCVLSPR</sequence>
<feature type="domain" description="Glyoxalase-like" evidence="1">
    <location>
        <begin position="129"/>
        <end position="235"/>
    </location>
</feature>